<name>A0ABQ6GRR5_9GAMM</name>
<evidence type="ECO:0000256" key="1">
    <source>
        <dbReference type="SAM" id="Coils"/>
    </source>
</evidence>
<keyword evidence="2" id="KW-1133">Transmembrane helix</keyword>
<evidence type="ECO:0000256" key="2">
    <source>
        <dbReference type="SAM" id="Phobius"/>
    </source>
</evidence>
<evidence type="ECO:0000313" key="3">
    <source>
        <dbReference type="EMBL" id="GLX77874.1"/>
    </source>
</evidence>
<feature type="coiled-coil region" evidence="1">
    <location>
        <begin position="40"/>
        <end position="107"/>
    </location>
</feature>
<accession>A0ABQ6GRR5</accession>
<keyword evidence="2" id="KW-0812">Transmembrane</keyword>
<gene>
    <name evidence="3" type="ORF">tinsulaeT_12140</name>
</gene>
<feature type="transmembrane region" description="Helical" evidence="2">
    <location>
        <begin position="21"/>
        <end position="40"/>
    </location>
</feature>
<sequence>MKALWQQYSVKFLTITPREQYLILLTGLVVIVFGLFSFVIEGNVAQIQNTEQQLRQMRSEQHSMNTTIGILEQSLQQNPNVATERQIKQYENKLAEVDKELLLLTTDLINPIQMRYALMELLKTERNVALAAFEVMDAQEVSFSSGSQQSKVDNTNGNEVEDGEQSLTLYKHSIRVTLSGDYFSLRDYLKQLEQLDWTFFWQTFDYQLTEYPKGKLVIEMYSLSTKKEFVGV</sequence>
<organism evidence="3 4">
    <name type="scientific">Thalassotalea insulae</name>
    <dbReference type="NCBI Taxonomy" id="2056778"/>
    <lineage>
        <taxon>Bacteria</taxon>
        <taxon>Pseudomonadati</taxon>
        <taxon>Pseudomonadota</taxon>
        <taxon>Gammaproteobacteria</taxon>
        <taxon>Alteromonadales</taxon>
        <taxon>Colwelliaceae</taxon>
        <taxon>Thalassotalea</taxon>
    </lineage>
</organism>
<dbReference type="Proteomes" id="UP001157186">
    <property type="component" value="Unassembled WGS sequence"/>
</dbReference>
<reference evidence="3 4" key="1">
    <citation type="submission" date="2023-03" db="EMBL/GenBank/DDBJ databases">
        <title>Draft genome sequence of Thalassotalea insulae KCTC 62186T.</title>
        <authorList>
            <person name="Sawabe T."/>
        </authorList>
    </citation>
    <scope>NUCLEOTIDE SEQUENCE [LARGE SCALE GENOMIC DNA]</scope>
    <source>
        <strain evidence="3 4">KCTC 62186</strain>
    </source>
</reference>
<proteinExistence type="predicted"/>
<protein>
    <submittedName>
        <fullName evidence="3">MSHA biogenesis protein MshJ</fullName>
    </submittedName>
</protein>
<comment type="caution">
    <text evidence="3">The sequence shown here is derived from an EMBL/GenBank/DDBJ whole genome shotgun (WGS) entry which is preliminary data.</text>
</comment>
<keyword evidence="1" id="KW-0175">Coiled coil</keyword>
<evidence type="ECO:0000313" key="4">
    <source>
        <dbReference type="Proteomes" id="UP001157186"/>
    </source>
</evidence>
<keyword evidence="2" id="KW-0472">Membrane</keyword>
<keyword evidence="4" id="KW-1185">Reference proteome</keyword>
<dbReference type="RefSeq" id="WP_284243768.1">
    <property type="nucleotide sequence ID" value="NZ_BSST01000001.1"/>
</dbReference>
<dbReference type="EMBL" id="BSST01000001">
    <property type="protein sequence ID" value="GLX77874.1"/>
    <property type="molecule type" value="Genomic_DNA"/>
</dbReference>